<keyword evidence="5 6" id="KW-0819">tRNA processing</keyword>
<dbReference type="GO" id="GO:0002130">
    <property type="term" value="P:wobble position ribose methylation"/>
    <property type="evidence" value="ECO:0007669"/>
    <property type="project" value="TreeGrafter"/>
</dbReference>
<evidence type="ECO:0000256" key="1">
    <source>
        <dbReference type="ARBA" id="ARBA00022490"/>
    </source>
</evidence>
<evidence type="ECO:0000256" key="7">
    <source>
        <dbReference type="PIRSR" id="PIRSR029256-1"/>
    </source>
</evidence>
<dbReference type="InterPro" id="IPR001537">
    <property type="entry name" value="SpoU_MeTrfase"/>
</dbReference>
<name>A0AAC9TTC0_9SPIR</name>
<dbReference type="GO" id="GO:0003723">
    <property type="term" value="F:RNA binding"/>
    <property type="evidence" value="ECO:0007669"/>
    <property type="project" value="InterPro"/>
</dbReference>
<keyword evidence="3 6" id="KW-0808">Transferase</keyword>
<dbReference type="GO" id="GO:0005737">
    <property type="term" value="C:cytoplasm"/>
    <property type="evidence" value="ECO:0007669"/>
    <property type="project" value="UniProtKB-SubCell"/>
</dbReference>
<keyword evidence="4 6" id="KW-0949">S-adenosyl-L-methionine</keyword>
<accession>A0AAC9TTC0</accession>
<dbReference type="PIRSF" id="PIRSF029256">
    <property type="entry name" value="SpoU_TrmH_prd"/>
    <property type="match status" value="1"/>
</dbReference>
<evidence type="ECO:0000256" key="4">
    <source>
        <dbReference type="ARBA" id="ARBA00022691"/>
    </source>
</evidence>
<dbReference type="GO" id="GO:0008175">
    <property type="term" value="F:tRNA methyltransferase activity"/>
    <property type="evidence" value="ECO:0007669"/>
    <property type="project" value="UniProtKB-UniRule"/>
</dbReference>
<dbReference type="InterPro" id="IPR029028">
    <property type="entry name" value="Alpha/beta_knot_MTases"/>
</dbReference>
<evidence type="ECO:0000256" key="2">
    <source>
        <dbReference type="ARBA" id="ARBA00022603"/>
    </source>
</evidence>
<proteinExistence type="inferred from homology"/>
<evidence type="ECO:0000256" key="3">
    <source>
        <dbReference type="ARBA" id="ARBA00022679"/>
    </source>
</evidence>
<dbReference type="PANTHER" id="PTHR42971:SF1">
    <property type="entry name" value="TRNA (CYTIDINE(34)-2'-O)-METHYLTRANSFERASE"/>
    <property type="match status" value="1"/>
</dbReference>
<evidence type="ECO:0000256" key="6">
    <source>
        <dbReference type="HAMAP-Rule" id="MF_01885"/>
    </source>
</evidence>
<feature type="domain" description="tRNA/rRNA methyltransferase SpoU type" evidence="8">
    <location>
        <begin position="16"/>
        <end position="157"/>
    </location>
</feature>
<keyword evidence="10" id="KW-1185">Reference proteome</keyword>
<comment type="similarity">
    <text evidence="6">Belongs to the class IV-like SAM-binding methyltransferase superfamily. RNA methyltransferase TrmH family. TrmL subfamily.</text>
</comment>
<dbReference type="AlphaFoldDB" id="A0AAC9TTC0"/>
<reference evidence="9 10" key="1">
    <citation type="submission" date="2017-02" db="EMBL/GenBank/DDBJ databases">
        <title>Complete genome sequence of Brachyspira hampsonii genomovar I strain NSH-16 (ATCC BAA-2463).</title>
        <authorList>
            <person name="Mirajkar N.S."/>
            <person name="Gebhart C.J."/>
        </authorList>
    </citation>
    <scope>NUCLEOTIDE SEQUENCE [LARGE SCALE GENOMIC DNA]</scope>
    <source>
        <strain evidence="9 10">NSH-16</strain>
    </source>
</reference>
<comment type="function">
    <text evidence="6">Could methylate the ribose at the nucleotide 34 wobble position in tRNA.</text>
</comment>
<dbReference type="EC" id="2.1.1.207" evidence="6"/>
<keyword evidence="1 6" id="KW-0963">Cytoplasm</keyword>
<organism evidence="9 10">
    <name type="scientific">Brachyspira hampsonii</name>
    <dbReference type="NCBI Taxonomy" id="1287055"/>
    <lineage>
        <taxon>Bacteria</taxon>
        <taxon>Pseudomonadati</taxon>
        <taxon>Spirochaetota</taxon>
        <taxon>Spirochaetia</taxon>
        <taxon>Brachyspirales</taxon>
        <taxon>Brachyspiraceae</taxon>
        <taxon>Brachyspira</taxon>
    </lineage>
</organism>
<feature type="binding site" evidence="6 7">
    <location>
        <position position="137"/>
    </location>
    <ligand>
        <name>S-adenosyl-L-methionine</name>
        <dbReference type="ChEBI" id="CHEBI:59789"/>
    </ligand>
</feature>
<evidence type="ECO:0000313" key="9">
    <source>
        <dbReference type="EMBL" id="ASJ21835.1"/>
    </source>
</evidence>
<evidence type="ECO:0000256" key="5">
    <source>
        <dbReference type="ARBA" id="ARBA00022694"/>
    </source>
</evidence>
<dbReference type="KEGG" id="bhp:BHAMNSH16_09345"/>
<dbReference type="Pfam" id="PF00588">
    <property type="entry name" value="SpoU_methylase"/>
    <property type="match status" value="1"/>
</dbReference>
<dbReference type="Gene3D" id="3.40.1280.10">
    <property type="match status" value="1"/>
</dbReference>
<comment type="catalytic activity">
    <reaction evidence="6">
        <text>cytidine(34) in tRNA + S-adenosyl-L-methionine = 2'-O-methylcytidine(34) in tRNA + S-adenosyl-L-homocysteine + H(+)</text>
        <dbReference type="Rhea" id="RHEA:43084"/>
        <dbReference type="Rhea" id="RHEA-COMP:10331"/>
        <dbReference type="Rhea" id="RHEA-COMP:10332"/>
        <dbReference type="ChEBI" id="CHEBI:15378"/>
        <dbReference type="ChEBI" id="CHEBI:57856"/>
        <dbReference type="ChEBI" id="CHEBI:59789"/>
        <dbReference type="ChEBI" id="CHEBI:74495"/>
        <dbReference type="ChEBI" id="CHEBI:82748"/>
        <dbReference type="EC" id="2.1.1.207"/>
    </reaction>
</comment>
<sequence>MSSIDNIKKVNDNFNIKIALYRPEIPANTGNIGRLCVGLNIELHIVSKPSFIISSKEVKRAGLDYWEHLKLVKHENENTFLEYCNNNNKRIVPITKFGKNRYDEFNYQNNDILLFGRESTGLRESLWENDLENSVYIPMSDNIRSINVSNTAAIVAYEAYRHIVLSNN</sequence>
<dbReference type="Proteomes" id="UP000264880">
    <property type="component" value="Chromosome"/>
</dbReference>
<dbReference type="InterPro" id="IPR029026">
    <property type="entry name" value="tRNA_m1G_MTases_N"/>
</dbReference>
<comment type="catalytic activity">
    <reaction evidence="6">
        <text>5-carboxymethylaminomethyluridine(34) in tRNA(Leu) + S-adenosyl-L-methionine = 5-carboxymethylaminomethyl-2'-O-methyluridine(34) in tRNA(Leu) + S-adenosyl-L-homocysteine + H(+)</text>
        <dbReference type="Rhea" id="RHEA:43088"/>
        <dbReference type="Rhea" id="RHEA-COMP:10333"/>
        <dbReference type="Rhea" id="RHEA-COMP:10334"/>
        <dbReference type="ChEBI" id="CHEBI:15378"/>
        <dbReference type="ChEBI" id="CHEBI:57856"/>
        <dbReference type="ChEBI" id="CHEBI:59789"/>
        <dbReference type="ChEBI" id="CHEBI:74508"/>
        <dbReference type="ChEBI" id="CHEBI:74511"/>
        <dbReference type="EC" id="2.1.1.207"/>
    </reaction>
</comment>
<feature type="binding site" evidence="6 7">
    <location>
        <position position="94"/>
    </location>
    <ligand>
        <name>S-adenosyl-L-methionine</name>
        <dbReference type="ChEBI" id="CHEBI:59789"/>
    </ligand>
</feature>
<protein>
    <recommendedName>
        <fullName evidence="6">Putative tRNA (cytidine(34)-2'-O)-methyltransferase</fullName>
        <ecNumber evidence="6">2.1.1.207</ecNumber>
    </recommendedName>
    <alternativeName>
        <fullName evidence="6">tRNA (cytidine/uridine-2'-O-)-methyltransferase</fullName>
    </alternativeName>
</protein>
<keyword evidence="2 6" id="KW-0489">Methyltransferase</keyword>
<gene>
    <name evidence="9" type="ORF">BHAMNSH16_09345</name>
</gene>
<dbReference type="GO" id="GO:0008757">
    <property type="term" value="F:S-adenosylmethionine-dependent methyltransferase activity"/>
    <property type="evidence" value="ECO:0007669"/>
    <property type="project" value="UniProtKB-UniRule"/>
</dbReference>
<feature type="binding site" evidence="6 7">
    <location>
        <position position="116"/>
    </location>
    <ligand>
        <name>S-adenosyl-L-methionine</name>
        <dbReference type="ChEBI" id="CHEBI:59789"/>
    </ligand>
</feature>
<dbReference type="PANTHER" id="PTHR42971">
    <property type="entry name" value="TRNA (CYTIDINE(34)-2'-O)-METHYLTRANSFERASE"/>
    <property type="match status" value="1"/>
</dbReference>
<evidence type="ECO:0000259" key="8">
    <source>
        <dbReference type="Pfam" id="PF00588"/>
    </source>
</evidence>
<dbReference type="SUPFAM" id="SSF75217">
    <property type="entry name" value="alpha/beta knot"/>
    <property type="match status" value="1"/>
</dbReference>
<dbReference type="InterPro" id="IPR016914">
    <property type="entry name" value="TrmL"/>
</dbReference>
<comment type="subcellular location">
    <subcellularLocation>
        <location evidence="6">Cytoplasm</location>
    </subcellularLocation>
</comment>
<evidence type="ECO:0000313" key="10">
    <source>
        <dbReference type="Proteomes" id="UP000264880"/>
    </source>
</evidence>
<dbReference type="HAMAP" id="MF_01885">
    <property type="entry name" value="tRNA_methyltr_TrmL"/>
    <property type="match status" value="1"/>
</dbReference>
<feature type="binding site" evidence="6 7">
    <location>
        <position position="145"/>
    </location>
    <ligand>
        <name>S-adenosyl-L-methionine</name>
        <dbReference type="ChEBI" id="CHEBI:59789"/>
    </ligand>
</feature>
<dbReference type="RefSeq" id="WP_008727800.1">
    <property type="nucleotide sequence ID" value="NZ_CP019914.1"/>
</dbReference>
<dbReference type="CDD" id="cd18094">
    <property type="entry name" value="SpoU-like_TrmL"/>
    <property type="match status" value="1"/>
</dbReference>
<dbReference type="EMBL" id="CP019914">
    <property type="protein sequence ID" value="ASJ21835.1"/>
    <property type="molecule type" value="Genomic_DNA"/>
</dbReference>